<evidence type="ECO:0000259" key="4">
    <source>
        <dbReference type="PROSITE" id="PS50995"/>
    </source>
</evidence>
<dbReference type="RefSeq" id="WP_247028683.1">
    <property type="nucleotide sequence ID" value="NZ_JALKCH010000005.1"/>
</dbReference>
<dbReference type="Gene3D" id="1.10.10.10">
    <property type="entry name" value="Winged helix-like DNA-binding domain superfamily/Winged helix DNA-binding domain"/>
    <property type="match status" value="1"/>
</dbReference>
<dbReference type="SMART" id="SM00347">
    <property type="entry name" value="HTH_MARR"/>
    <property type="match status" value="1"/>
</dbReference>
<dbReference type="SUPFAM" id="SSF46785">
    <property type="entry name" value="Winged helix' DNA-binding domain"/>
    <property type="match status" value="1"/>
</dbReference>
<dbReference type="Proteomes" id="UP001203284">
    <property type="component" value="Unassembled WGS sequence"/>
</dbReference>
<organism evidence="5 6">
    <name type="scientific">Ancylobacter crimeensis</name>
    <dbReference type="NCBI Taxonomy" id="2579147"/>
    <lineage>
        <taxon>Bacteria</taxon>
        <taxon>Pseudomonadati</taxon>
        <taxon>Pseudomonadota</taxon>
        <taxon>Alphaproteobacteria</taxon>
        <taxon>Hyphomicrobiales</taxon>
        <taxon>Xanthobacteraceae</taxon>
        <taxon>Ancylobacter</taxon>
    </lineage>
</organism>
<dbReference type="InterPro" id="IPR036388">
    <property type="entry name" value="WH-like_DNA-bd_sf"/>
</dbReference>
<protein>
    <submittedName>
        <fullName evidence="5">MarR family transcriptional regulator</fullName>
    </submittedName>
</protein>
<accession>A0ABT0DBE8</accession>
<dbReference type="InterPro" id="IPR023187">
    <property type="entry name" value="Tscrpt_reg_MarR-type_CS"/>
</dbReference>
<dbReference type="EMBL" id="JALKCH010000005">
    <property type="protein sequence ID" value="MCK0197087.1"/>
    <property type="molecule type" value="Genomic_DNA"/>
</dbReference>
<evidence type="ECO:0000256" key="1">
    <source>
        <dbReference type="ARBA" id="ARBA00023015"/>
    </source>
</evidence>
<comment type="caution">
    <text evidence="5">The sequence shown here is derived from an EMBL/GenBank/DDBJ whole genome shotgun (WGS) entry which is preliminary data.</text>
</comment>
<dbReference type="InterPro" id="IPR000835">
    <property type="entry name" value="HTH_MarR-typ"/>
</dbReference>
<sequence length="170" mass="18349">MAAFGQPAASVRAAVAGEPGAFPARAEAVRRTAEPGFVLEEQPDFLVRAVAQRLAAIFAEHVGEGLTQPQFSTLAKLREVGSCSQNRLGRMIHLDGATIKGIVDRLIARGLVLASEDRADRRLRTVALTEAGRRVVESAIELSGERAGEMLEPLSRPERGELIRLLKKLC</sequence>
<evidence type="ECO:0000313" key="5">
    <source>
        <dbReference type="EMBL" id="MCK0197087.1"/>
    </source>
</evidence>
<name>A0ABT0DBE8_9HYPH</name>
<dbReference type="PANTHER" id="PTHR33164:SF95">
    <property type="entry name" value="TRANSCRIPTIONAL REGULATOR"/>
    <property type="match status" value="1"/>
</dbReference>
<dbReference type="PRINTS" id="PR00598">
    <property type="entry name" value="HTHMARR"/>
</dbReference>
<keyword evidence="1" id="KW-0805">Transcription regulation</keyword>
<evidence type="ECO:0000256" key="3">
    <source>
        <dbReference type="ARBA" id="ARBA00023163"/>
    </source>
</evidence>
<evidence type="ECO:0000256" key="2">
    <source>
        <dbReference type="ARBA" id="ARBA00023125"/>
    </source>
</evidence>
<reference evidence="5 6" key="1">
    <citation type="submission" date="2022-04" db="EMBL/GenBank/DDBJ databases">
        <authorList>
            <person name="Grouzdev D.S."/>
            <person name="Pantiukh K.S."/>
            <person name="Krutkina M.S."/>
        </authorList>
    </citation>
    <scope>NUCLEOTIDE SEQUENCE [LARGE SCALE GENOMIC DNA]</scope>
    <source>
        <strain evidence="5 6">6x-1</strain>
    </source>
</reference>
<dbReference type="InterPro" id="IPR036390">
    <property type="entry name" value="WH_DNA-bd_sf"/>
</dbReference>
<keyword evidence="2" id="KW-0238">DNA-binding</keyword>
<feature type="domain" description="HTH marR-type" evidence="4">
    <location>
        <begin position="40"/>
        <end position="170"/>
    </location>
</feature>
<keyword evidence="6" id="KW-1185">Reference proteome</keyword>
<dbReference type="PROSITE" id="PS01117">
    <property type="entry name" value="HTH_MARR_1"/>
    <property type="match status" value="1"/>
</dbReference>
<dbReference type="InterPro" id="IPR039422">
    <property type="entry name" value="MarR/SlyA-like"/>
</dbReference>
<keyword evidence="3" id="KW-0804">Transcription</keyword>
<evidence type="ECO:0000313" key="6">
    <source>
        <dbReference type="Proteomes" id="UP001203284"/>
    </source>
</evidence>
<dbReference type="PANTHER" id="PTHR33164">
    <property type="entry name" value="TRANSCRIPTIONAL REGULATOR, MARR FAMILY"/>
    <property type="match status" value="1"/>
</dbReference>
<dbReference type="Pfam" id="PF01047">
    <property type="entry name" value="MarR"/>
    <property type="match status" value="1"/>
</dbReference>
<dbReference type="PROSITE" id="PS50995">
    <property type="entry name" value="HTH_MARR_2"/>
    <property type="match status" value="1"/>
</dbReference>
<gene>
    <name evidence="5" type="ORF">MWN34_09195</name>
</gene>
<proteinExistence type="predicted"/>